<sequence>MAGNGEEDPFKKGAQVEVSLEDDGFRGSWYTANIIRSISKKTQKIYLEFHTLTSGDNSTKPLREAVDPILVRPIPPREARRRFDVSEDLDAFHNDGWWEGIVIAVLDGGRYSVFFRSSREQIEFDESQLRLHREWVYGKWVPPLEDVIDDSQQEEHKKYSSYIKHQGYTSLSVVRSIQLGFGIHLDSVRTSFSVRY</sequence>
<evidence type="ECO:0000313" key="3">
    <source>
        <dbReference type="Proteomes" id="UP000594638"/>
    </source>
</evidence>
<protein>
    <recommendedName>
        <fullName evidence="1">Agenet domain-containing protein</fullName>
    </recommendedName>
</protein>
<dbReference type="PANTHER" id="PTHR31917">
    <property type="entry name" value="AGENET DOMAIN-CONTAINING PROTEIN-RELATED"/>
    <property type="match status" value="1"/>
</dbReference>
<organism evidence="2 3">
    <name type="scientific">Olea europaea subsp. europaea</name>
    <dbReference type="NCBI Taxonomy" id="158383"/>
    <lineage>
        <taxon>Eukaryota</taxon>
        <taxon>Viridiplantae</taxon>
        <taxon>Streptophyta</taxon>
        <taxon>Embryophyta</taxon>
        <taxon>Tracheophyta</taxon>
        <taxon>Spermatophyta</taxon>
        <taxon>Magnoliopsida</taxon>
        <taxon>eudicotyledons</taxon>
        <taxon>Gunneridae</taxon>
        <taxon>Pentapetalae</taxon>
        <taxon>asterids</taxon>
        <taxon>lamiids</taxon>
        <taxon>Lamiales</taxon>
        <taxon>Oleaceae</taxon>
        <taxon>Oleeae</taxon>
        <taxon>Olea</taxon>
    </lineage>
</organism>
<dbReference type="InterPro" id="IPR008395">
    <property type="entry name" value="Agenet-like_dom"/>
</dbReference>
<feature type="domain" description="Agenet" evidence="1">
    <location>
        <begin position="8"/>
        <end position="79"/>
    </location>
</feature>
<comment type="caution">
    <text evidence="2">The sequence shown here is derived from an EMBL/GenBank/DDBJ whole genome shotgun (WGS) entry which is preliminary data.</text>
</comment>
<feature type="domain" description="Agenet" evidence="1">
    <location>
        <begin position="81"/>
        <end position="137"/>
    </location>
</feature>
<dbReference type="SMART" id="SM00743">
    <property type="entry name" value="Agenet"/>
    <property type="match status" value="2"/>
</dbReference>
<dbReference type="CDD" id="cd20406">
    <property type="entry name" value="Tudor_Agenet_AtDUF_rpt2_4"/>
    <property type="match status" value="1"/>
</dbReference>
<dbReference type="Proteomes" id="UP000594638">
    <property type="component" value="Unassembled WGS sequence"/>
</dbReference>
<dbReference type="Pfam" id="PF05641">
    <property type="entry name" value="Agenet"/>
    <property type="match status" value="2"/>
</dbReference>
<dbReference type="Gramene" id="OE9A058152T2">
    <property type="protein sequence ID" value="OE9A058152C2"/>
    <property type="gene ID" value="OE9A058152"/>
</dbReference>
<keyword evidence="3" id="KW-1185">Reference proteome</keyword>
<name>A0A8S0V2P3_OLEEU</name>
<dbReference type="InterPro" id="IPR014002">
    <property type="entry name" value="Agenet_dom_plant"/>
</dbReference>
<gene>
    <name evidence="2" type="ORF">OLEA9_A058152</name>
</gene>
<evidence type="ECO:0000259" key="1">
    <source>
        <dbReference type="SMART" id="SM00743"/>
    </source>
</evidence>
<dbReference type="CDD" id="cd20405">
    <property type="entry name" value="Tudor_Agenet_AtDUF_rpt1_3"/>
    <property type="match status" value="1"/>
</dbReference>
<dbReference type="PANTHER" id="PTHR31917:SF164">
    <property type="entry name" value="DUF724 DOMAIN-CONTAINING PROTEIN 7-LIKE"/>
    <property type="match status" value="1"/>
</dbReference>
<proteinExistence type="predicted"/>
<dbReference type="AlphaFoldDB" id="A0A8S0V2P3"/>
<dbReference type="EMBL" id="CACTIH010009207">
    <property type="protein sequence ID" value="CAA3027493.1"/>
    <property type="molecule type" value="Genomic_DNA"/>
</dbReference>
<evidence type="ECO:0000313" key="2">
    <source>
        <dbReference type="EMBL" id="CAA3027493.1"/>
    </source>
</evidence>
<reference evidence="2 3" key="1">
    <citation type="submission" date="2019-12" db="EMBL/GenBank/DDBJ databases">
        <authorList>
            <person name="Alioto T."/>
            <person name="Alioto T."/>
            <person name="Gomez Garrido J."/>
        </authorList>
    </citation>
    <scope>NUCLEOTIDE SEQUENCE [LARGE SCALE GENOMIC DNA]</scope>
</reference>
<dbReference type="OrthoDB" id="2020707at2759"/>
<accession>A0A8S0V2P3</accession>